<keyword evidence="2" id="KW-0732">Signal</keyword>
<dbReference type="Gene3D" id="3.40.50.1820">
    <property type="entry name" value="alpha/beta hydrolase"/>
    <property type="match status" value="1"/>
</dbReference>
<proteinExistence type="predicted"/>
<dbReference type="InterPro" id="IPR050261">
    <property type="entry name" value="FrsA_esterase"/>
</dbReference>
<dbReference type="Proteomes" id="UP000661507">
    <property type="component" value="Unassembled WGS sequence"/>
</dbReference>
<dbReference type="AlphaFoldDB" id="A0A917P0N4"/>
<organism evidence="4 5">
    <name type="scientific">Neoroseomonas lacus</name>
    <dbReference type="NCBI Taxonomy" id="287609"/>
    <lineage>
        <taxon>Bacteria</taxon>
        <taxon>Pseudomonadati</taxon>
        <taxon>Pseudomonadota</taxon>
        <taxon>Alphaproteobacteria</taxon>
        <taxon>Acetobacterales</taxon>
        <taxon>Acetobacteraceae</taxon>
        <taxon>Neoroseomonas</taxon>
    </lineage>
</organism>
<dbReference type="Pfam" id="PF00326">
    <property type="entry name" value="Peptidase_S9"/>
    <property type="match status" value="1"/>
</dbReference>
<gene>
    <name evidence="4" type="ORF">GCM10011320_57690</name>
</gene>
<dbReference type="RefSeq" id="WP_188973418.1">
    <property type="nucleotide sequence ID" value="NZ_BMKW01000023.1"/>
</dbReference>
<evidence type="ECO:0000256" key="2">
    <source>
        <dbReference type="SAM" id="SignalP"/>
    </source>
</evidence>
<evidence type="ECO:0000256" key="1">
    <source>
        <dbReference type="ARBA" id="ARBA00022801"/>
    </source>
</evidence>
<dbReference type="GO" id="GO:0008236">
    <property type="term" value="F:serine-type peptidase activity"/>
    <property type="evidence" value="ECO:0007669"/>
    <property type="project" value="InterPro"/>
</dbReference>
<accession>A0A917P0N4</accession>
<feature type="domain" description="Peptidase S9 prolyl oligopeptidase catalytic" evidence="3">
    <location>
        <begin position="98"/>
        <end position="179"/>
    </location>
</feature>
<dbReference type="PANTHER" id="PTHR22946:SF9">
    <property type="entry name" value="POLYKETIDE TRANSFERASE AF380"/>
    <property type="match status" value="1"/>
</dbReference>
<dbReference type="EMBL" id="BMKW01000023">
    <property type="protein sequence ID" value="GGJ42501.1"/>
    <property type="molecule type" value="Genomic_DNA"/>
</dbReference>
<keyword evidence="1 4" id="KW-0378">Hydrolase</keyword>
<protein>
    <submittedName>
        <fullName evidence="4">Dienelactone hydrolase</fullName>
    </submittedName>
</protein>
<dbReference type="GO" id="GO:0052689">
    <property type="term" value="F:carboxylic ester hydrolase activity"/>
    <property type="evidence" value="ECO:0007669"/>
    <property type="project" value="UniProtKB-ARBA"/>
</dbReference>
<name>A0A917P0N4_9PROT</name>
<dbReference type="GO" id="GO:0006508">
    <property type="term" value="P:proteolysis"/>
    <property type="evidence" value="ECO:0007669"/>
    <property type="project" value="InterPro"/>
</dbReference>
<dbReference type="InterPro" id="IPR016986">
    <property type="entry name" value="UCP031982_abhydr"/>
</dbReference>
<keyword evidence="5" id="KW-1185">Reference proteome</keyword>
<reference evidence="4" key="2">
    <citation type="submission" date="2020-09" db="EMBL/GenBank/DDBJ databases">
        <authorList>
            <person name="Sun Q."/>
            <person name="Zhou Y."/>
        </authorList>
    </citation>
    <scope>NUCLEOTIDE SEQUENCE</scope>
    <source>
        <strain evidence="4">CGMCC 1.3617</strain>
    </source>
</reference>
<dbReference type="InterPro" id="IPR001375">
    <property type="entry name" value="Peptidase_S9_cat"/>
</dbReference>
<feature type="chain" id="PRO_5037656881" evidence="2">
    <location>
        <begin position="21"/>
        <end position="325"/>
    </location>
</feature>
<dbReference type="PANTHER" id="PTHR22946">
    <property type="entry name" value="DIENELACTONE HYDROLASE DOMAIN-CONTAINING PROTEIN-RELATED"/>
    <property type="match status" value="1"/>
</dbReference>
<dbReference type="SUPFAM" id="SSF53474">
    <property type="entry name" value="alpha/beta-Hydrolases"/>
    <property type="match status" value="1"/>
</dbReference>
<dbReference type="InterPro" id="IPR029058">
    <property type="entry name" value="AB_hydrolase_fold"/>
</dbReference>
<evidence type="ECO:0000259" key="3">
    <source>
        <dbReference type="Pfam" id="PF00326"/>
    </source>
</evidence>
<feature type="signal peptide" evidence="2">
    <location>
        <begin position="1"/>
        <end position="20"/>
    </location>
</feature>
<comment type="caution">
    <text evidence="4">The sequence shown here is derived from an EMBL/GenBank/DDBJ whole genome shotgun (WGS) entry which is preliminary data.</text>
</comment>
<evidence type="ECO:0000313" key="5">
    <source>
        <dbReference type="Proteomes" id="UP000661507"/>
    </source>
</evidence>
<reference evidence="4" key="1">
    <citation type="journal article" date="2014" name="Int. J. Syst. Evol. Microbiol.">
        <title>Complete genome sequence of Corynebacterium casei LMG S-19264T (=DSM 44701T), isolated from a smear-ripened cheese.</title>
        <authorList>
            <consortium name="US DOE Joint Genome Institute (JGI-PGF)"/>
            <person name="Walter F."/>
            <person name="Albersmeier A."/>
            <person name="Kalinowski J."/>
            <person name="Ruckert C."/>
        </authorList>
    </citation>
    <scope>NUCLEOTIDE SEQUENCE</scope>
    <source>
        <strain evidence="4">CGMCC 1.3617</strain>
    </source>
</reference>
<sequence length="325" mass="34693">MRLFQAVVLFFLAACLPARAENGIVGFVVIVVPNGTAPPVEAAVWYPAEGATPRATRLDFFSQDLARDAPLRGRNLPLIIISHGSGSSFTCHVDMALTLAKAGFVVAVPTHTGDNTRDRSGAADLGARTRQFAAVIEHVVDHWNPGAVDPNRIGAFGYSAGSFTVLVAAGGTPDRSRVAAHCADHPTFFECRLLAGATPSAAPPVLTRTPRAFRALVLAAPALGYTFGPGLLAELTMPVQLWQAEQDAVLPKPYYVEPVRSALPRPPEFHSVPGAGHFDFMAPCPEGLARVAPAICENRPGFNRAVFHARFNAEIVRFMTDALRP</sequence>
<dbReference type="PIRSF" id="PIRSF031982">
    <property type="entry name" value="UCP031982_abhydr"/>
    <property type="match status" value="1"/>
</dbReference>
<dbReference type="PROSITE" id="PS51257">
    <property type="entry name" value="PROKAR_LIPOPROTEIN"/>
    <property type="match status" value="1"/>
</dbReference>
<evidence type="ECO:0000313" key="4">
    <source>
        <dbReference type="EMBL" id="GGJ42501.1"/>
    </source>
</evidence>